<keyword evidence="9 16" id="KW-0028">Amino-acid biosynthesis</keyword>
<feature type="binding site" evidence="16">
    <location>
        <position position="253"/>
    </location>
    <ligand>
        <name>Mg(2+)</name>
        <dbReference type="ChEBI" id="CHEBI:18420"/>
    </ligand>
</feature>
<evidence type="ECO:0000256" key="10">
    <source>
        <dbReference type="ARBA" id="ARBA00022723"/>
    </source>
</evidence>
<evidence type="ECO:0000256" key="16">
    <source>
        <dbReference type="HAMAP-Rule" id="MF_01033"/>
    </source>
</evidence>
<feature type="binding site" evidence="16">
    <location>
        <begin position="78"/>
        <end position="91"/>
    </location>
    <ligand>
        <name>NAD(+)</name>
        <dbReference type="ChEBI" id="CHEBI:57540"/>
    </ligand>
</feature>
<keyword evidence="13 16" id="KW-0520">NAD</keyword>
<dbReference type="GO" id="GO:0000287">
    <property type="term" value="F:magnesium ion binding"/>
    <property type="evidence" value="ECO:0007669"/>
    <property type="project" value="InterPro"/>
</dbReference>
<dbReference type="Proteomes" id="UP000000323">
    <property type="component" value="Chromosome 1"/>
</dbReference>
<feature type="binding site" evidence="16">
    <location>
        <position position="225"/>
    </location>
    <ligand>
        <name>Mg(2+)</name>
        <dbReference type="ChEBI" id="CHEBI:18420"/>
    </ligand>
</feature>
<dbReference type="HOGENOM" id="CLU_031953_0_3_0"/>
<dbReference type="FunFam" id="3.40.718.10:FF:000028">
    <property type="entry name" value="3-isopropylmalate dehydrogenase"/>
    <property type="match status" value="1"/>
</dbReference>
<gene>
    <name evidence="16" type="primary">leuB</name>
    <name evidence="19" type="ordered locus">Tter_0192</name>
</gene>
<dbReference type="Pfam" id="PF00180">
    <property type="entry name" value="Iso_dh"/>
    <property type="match status" value="1"/>
</dbReference>
<feature type="binding site" evidence="16">
    <location>
        <position position="249"/>
    </location>
    <ligand>
        <name>Mg(2+)</name>
        <dbReference type="ChEBI" id="CHEBI:18420"/>
    </ligand>
</feature>
<reference evidence="20" key="1">
    <citation type="journal article" date="2010" name="Stand. Genomic Sci.">
        <title>Complete genome sequence of 'Thermobaculum terrenum' type strain (YNP1).</title>
        <authorList>
            <person name="Kiss H."/>
            <person name="Cleland D."/>
            <person name="Lapidus A."/>
            <person name="Lucas S."/>
            <person name="Glavina Del Rio T."/>
            <person name="Nolan M."/>
            <person name="Tice H."/>
            <person name="Han C."/>
            <person name="Goodwin L."/>
            <person name="Pitluck S."/>
            <person name="Liolios K."/>
            <person name="Ivanova N."/>
            <person name="Mavromatis K."/>
            <person name="Ovchinnikova G."/>
            <person name="Pati A."/>
            <person name="Chen A."/>
            <person name="Palaniappan K."/>
            <person name="Land M."/>
            <person name="Hauser L."/>
            <person name="Chang Y."/>
            <person name="Jeffries C."/>
            <person name="Lu M."/>
            <person name="Brettin T."/>
            <person name="Detter J."/>
            <person name="Goker M."/>
            <person name="Tindall B."/>
            <person name="Beck B."/>
            <person name="McDermott T."/>
            <person name="Woyke T."/>
            <person name="Bristow J."/>
            <person name="Eisen J."/>
            <person name="Markowitz V."/>
            <person name="Hugenholtz P."/>
            <person name="Kyrpides N."/>
            <person name="Klenk H."/>
            <person name="Cheng J."/>
        </authorList>
    </citation>
    <scope>NUCLEOTIDE SEQUENCE [LARGE SCALE GENOMIC DNA]</scope>
    <source>
        <strain evidence="20">ATCC BAA-798 / YNP1</strain>
    </source>
</reference>
<dbReference type="UniPathway" id="UPA00048">
    <property type="reaction ID" value="UER00072"/>
</dbReference>
<evidence type="ECO:0000313" key="19">
    <source>
        <dbReference type="EMBL" id="ACZ41114.1"/>
    </source>
</evidence>
<accession>D1CDV8</accession>
<name>D1CDV8_THET1</name>
<evidence type="ECO:0000256" key="15">
    <source>
        <dbReference type="ARBA" id="ARBA00023577"/>
    </source>
</evidence>
<comment type="catalytic activity">
    <reaction evidence="1 16 17">
        <text>(2R,3S)-3-isopropylmalate + NAD(+) = 4-methyl-2-oxopentanoate + CO2 + NADH</text>
        <dbReference type="Rhea" id="RHEA:32271"/>
        <dbReference type="ChEBI" id="CHEBI:16526"/>
        <dbReference type="ChEBI" id="CHEBI:17865"/>
        <dbReference type="ChEBI" id="CHEBI:35121"/>
        <dbReference type="ChEBI" id="CHEBI:57540"/>
        <dbReference type="ChEBI" id="CHEBI:57945"/>
        <dbReference type="EC" id="1.1.1.85"/>
    </reaction>
</comment>
<feature type="binding site" evidence="16">
    <location>
        <position position="98"/>
    </location>
    <ligand>
        <name>substrate</name>
    </ligand>
</feature>
<evidence type="ECO:0000256" key="6">
    <source>
        <dbReference type="ARBA" id="ARBA00011738"/>
    </source>
</evidence>
<dbReference type="GO" id="GO:0051287">
    <property type="term" value="F:NAD binding"/>
    <property type="evidence" value="ECO:0007669"/>
    <property type="project" value="InterPro"/>
</dbReference>
<dbReference type="PANTHER" id="PTHR42979">
    <property type="entry name" value="3-ISOPROPYLMALATE DEHYDROGENASE"/>
    <property type="match status" value="1"/>
</dbReference>
<organism evidence="19 20">
    <name type="scientific">Thermobaculum terrenum (strain ATCC BAA-798 / CCMEE 7001 / YNP1)</name>
    <dbReference type="NCBI Taxonomy" id="525904"/>
    <lineage>
        <taxon>Bacteria</taxon>
        <taxon>Bacillati</taxon>
        <taxon>Chloroflexota</taxon>
        <taxon>Chloroflexia</taxon>
        <taxon>Candidatus Thermobaculales</taxon>
        <taxon>Candidatus Thermobaculaceae</taxon>
        <taxon>Thermobaculum</taxon>
    </lineage>
</organism>
<dbReference type="GO" id="GO:0005829">
    <property type="term" value="C:cytosol"/>
    <property type="evidence" value="ECO:0007669"/>
    <property type="project" value="TreeGrafter"/>
</dbReference>
<dbReference type="eggNOG" id="COG0473">
    <property type="taxonomic scope" value="Bacteria"/>
</dbReference>
<keyword evidence="14 16" id="KW-0100">Branched-chain amino acid biosynthesis</keyword>
<keyword evidence="10 16" id="KW-0479">Metal-binding</keyword>
<evidence type="ECO:0000256" key="4">
    <source>
        <dbReference type="ARBA" id="ARBA00004762"/>
    </source>
</evidence>
<dbReference type="HAMAP" id="MF_01033">
    <property type="entry name" value="LeuB_type1"/>
    <property type="match status" value="1"/>
</dbReference>
<feature type="binding site" evidence="16">
    <location>
        <position position="225"/>
    </location>
    <ligand>
        <name>substrate</name>
    </ligand>
</feature>
<dbReference type="RefSeq" id="WP_012874149.1">
    <property type="nucleotide sequence ID" value="NC_013525.1"/>
</dbReference>
<comment type="function">
    <text evidence="15 16 17">Catalyzes the oxidation of 3-carboxy-2-hydroxy-4-methylpentanoate (3-isopropylmalate) to 3-carboxy-4-methyl-2-oxopentanoate. The product decarboxylates to 4-methyl-2 oxopentanoate.</text>
</comment>
<dbReference type="GO" id="GO:0003862">
    <property type="term" value="F:3-isopropylmalate dehydrogenase activity"/>
    <property type="evidence" value="ECO:0007669"/>
    <property type="project" value="UniProtKB-UniRule"/>
</dbReference>
<evidence type="ECO:0000256" key="12">
    <source>
        <dbReference type="ARBA" id="ARBA00023002"/>
    </source>
</evidence>
<evidence type="ECO:0000259" key="18">
    <source>
        <dbReference type="SMART" id="SM01329"/>
    </source>
</evidence>
<keyword evidence="20" id="KW-1185">Reference proteome</keyword>
<evidence type="ECO:0000256" key="9">
    <source>
        <dbReference type="ARBA" id="ARBA00022605"/>
    </source>
</evidence>
<dbReference type="InterPro" id="IPR019818">
    <property type="entry name" value="IsoCit/isopropylmalate_DH_CS"/>
</dbReference>
<comment type="subunit">
    <text evidence="6 16 17">Homodimer.</text>
</comment>
<evidence type="ECO:0000256" key="1">
    <source>
        <dbReference type="ARBA" id="ARBA00000624"/>
    </source>
</evidence>
<keyword evidence="16" id="KW-0464">Manganese</keyword>
<comment type="subcellular location">
    <subcellularLocation>
        <location evidence="3 16">Cytoplasm</location>
    </subcellularLocation>
</comment>
<dbReference type="OrthoDB" id="9806254at2"/>
<keyword evidence="8 16" id="KW-0963">Cytoplasm</keyword>
<evidence type="ECO:0000256" key="8">
    <source>
        <dbReference type="ARBA" id="ARBA00022490"/>
    </source>
</evidence>
<dbReference type="SUPFAM" id="SSF53659">
    <property type="entry name" value="Isocitrate/Isopropylmalate dehydrogenase-like"/>
    <property type="match status" value="1"/>
</dbReference>
<dbReference type="SMART" id="SM01329">
    <property type="entry name" value="Iso_dh"/>
    <property type="match status" value="1"/>
</dbReference>
<evidence type="ECO:0000313" key="20">
    <source>
        <dbReference type="Proteomes" id="UP000000323"/>
    </source>
</evidence>
<dbReference type="InterPro" id="IPR004429">
    <property type="entry name" value="Isopropylmalate_DH"/>
</dbReference>
<dbReference type="AlphaFoldDB" id="D1CDV8"/>
<comment type="cofactor">
    <cofactor evidence="2">
        <name>Mn(2+)</name>
        <dbReference type="ChEBI" id="CHEBI:29035"/>
    </cofactor>
</comment>
<protein>
    <recommendedName>
        <fullName evidence="16">3-isopropylmalate dehydrogenase</fullName>
        <ecNumber evidence="16">1.1.1.85</ecNumber>
    </recommendedName>
    <alternativeName>
        <fullName evidence="16">3-IPM-DH</fullName>
    </alternativeName>
    <alternativeName>
        <fullName evidence="16">Beta-IPM dehydrogenase</fullName>
        <shortName evidence="16">IMDH</shortName>
    </alternativeName>
</protein>
<evidence type="ECO:0000256" key="5">
    <source>
        <dbReference type="ARBA" id="ARBA00008319"/>
    </source>
</evidence>
<dbReference type="PANTHER" id="PTHR42979:SF1">
    <property type="entry name" value="3-ISOPROPYLMALATE DEHYDROGENASE"/>
    <property type="match status" value="1"/>
</dbReference>
<dbReference type="EC" id="1.1.1.85" evidence="16"/>
<evidence type="ECO:0000256" key="7">
    <source>
        <dbReference type="ARBA" id="ARBA00022430"/>
    </source>
</evidence>
<evidence type="ECO:0000256" key="17">
    <source>
        <dbReference type="RuleBase" id="RU004445"/>
    </source>
</evidence>
<evidence type="ECO:0000256" key="13">
    <source>
        <dbReference type="ARBA" id="ARBA00023027"/>
    </source>
</evidence>
<evidence type="ECO:0000256" key="11">
    <source>
        <dbReference type="ARBA" id="ARBA00022842"/>
    </source>
</evidence>
<evidence type="ECO:0000256" key="14">
    <source>
        <dbReference type="ARBA" id="ARBA00023304"/>
    </source>
</evidence>
<feature type="binding site" evidence="16">
    <location>
        <position position="108"/>
    </location>
    <ligand>
        <name>substrate</name>
    </ligand>
</feature>
<evidence type="ECO:0000256" key="2">
    <source>
        <dbReference type="ARBA" id="ARBA00001936"/>
    </source>
</evidence>
<dbReference type="STRING" id="525904.Tter_0192"/>
<dbReference type="InterPro" id="IPR024084">
    <property type="entry name" value="IsoPropMal-DH-like_dom"/>
</dbReference>
<feature type="site" description="Important for catalysis" evidence="16">
    <location>
        <position position="143"/>
    </location>
</feature>
<feature type="binding site" evidence="16">
    <location>
        <position position="136"/>
    </location>
    <ligand>
        <name>substrate</name>
    </ligand>
</feature>
<comment type="similarity">
    <text evidence="5 16">Belongs to the isocitrate and isopropylmalate dehydrogenases family. LeuB type 1 subfamily.</text>
</comment>
<dbReference type="EMBL" id="CP001825">
    <property type="protein sequence ID" value="ACZ41114.1"/>
    <property type="molecule type" value="Genomic_DNA"/>
</dbReference>
<feature type="domain" description="Isopropylmalate dehydrogenase-like" evidence="18">
    <location>
        <begin position="6"/>
        <end position="359"/>
    </location>
</feature>
<comment type="cofactor">
    <cofactor evidence="16 17">
        <name>Mg(2+)</name>
        <dbReference type="ChEBI" id="CHEBI:18420"/>
    </cofactor>
    <cofactor evidence="16 17">
        <name>Mn(2+)</name>
        <dbReference type="ChEBI" id="CHEBI:29035"/>
    </cofactor>
    <text evidence="16 17">Binds 1 Mg(2+) or Mn(2+) ion per subunit.</text>
</comment>
<dbReference type="GO" id="GO:0009098">
    <property type="term" value="P:L-leucine biosynthetic process"/>
    <property type="evidence" value="ECO:0007669"/>
    <property type="project" value="UniProtKB-UniRule"/>
</dbReference>
<dbReference type="Gene3D" id="3.40.718.10">
    <property type="entry name" value="Isopropylmalate Dehydrogenase"/>
    <property type="match status" value="1"/>
</dbReference>
<sequence length="373" mass="40714">MSKAYNIAVLPGDGIGQEVVPEAVRVLKAIADIYGHSFQFEEMLVGGAAIDAYGTPLRDEDLEKCKQADAVLFGANGGPKWDNPKAEVRPEQALLWLRKGLELFANLRPVKVTDSMLDASPLKPELVKGVDLVVVRELTGGIYFGQPSKRWEENGQRHAVDTLYYSEEEIRRVVRTACDIAMSRRKKVTSVDKANVLSSSRLWREVATEVAQEYPEIEMEHILVDAMTMHIMRAPKSFDVIVTENMFGDILTDEAAMLTGSIGLLPSASLGARVKENGIRPGLYEPIHGSAPDIAGKGIANPTATILSAALMLRYSFGLENEASSIEQAVSKALSEGKATADIVRDGKALSTREMTDVIINYIYENSKSTTGV</sequence>
<keyword evidence="11 16" id="KW-0460">Magnesium</keyword>
<dbReference type="KEGG" id="ttr:Tter_0192"/>
<comment type="pathway">
    <text evidence="4 16 17">Amino-acid biosynthesis; L-leucine biosynthesis; L-leucine from 3-methyl-2-oxobutanoate: step 3/4.</text>
</comment>
<keyword evidence="7 16" id="KW-0432">Leucine biosynthesis</keyword>
<proteinExistence type="inferred from homology"/>
<feature type="binding site" evidence="16">
    <location>
        <begin position="289"/>
        <end position="301"/>
    </location>
    <ligand>
        <name>NAD(+)</name>
        <dbReference type="ChEBI" id="CHEBI:57540"/>
    </ligand>
</feature>
<dbReference type="PROSITE" id="PS00470">
    <property type="entry name" value="IDH_IMDH"/>
    <property type="match status" value="1"/>
</dbReference>
<feature type="site" description="Important for catalysis" evidence="16">
    <location>
        <position position="193"/>
    </location>
</feature>
<keyword evidence="12 16" id="KW-0560">Oxidoreductase</keyword>
<dbReference type="NCBIfam" id="TIGR00169">
    <property type="entry name" value="leuB"/>
    <property type="match status" value="1"/>
</dbReference>
<evidence type="ECO:0000256" key="3">
    <source>
        <dbReference type="ARBA" id="ARBA00004496"/>
    </source>
</evidence>